<dbReference type="InterPro" id="IPR014729">
    <property type="entry name" value="Rossmann-like_a/b/a_fold"/>
</dbReference>
<accession>A0A1E5L6B8</accession>
<dbReference type="InterPro" id="IPR052188">
    <property type="entry name" value="Ni-pincer_cofactor_biosynth"/>
</dbReference>
<dbReference type="Gene3D" id="3.40.50.620">
    <property type="entry name" value="HUPs"/>
    <property type="match status" value="1"/>
</dbReference>
<dbReference type="EMBL" id="MJAT01000022">
    <property type="protein sequence ID" value="OEH85539.1"/>
    <property type="molecule type" value="Genomic_DNA"/>
</dbReference>
<dbReference type="PANTHER" id="PTHR43169:SF2">
    <property type="entry name" value="NAD_GMP SYNTHASE DOMAIN-CONTAINING PROTEIN"/>
    <property type="match status" value="1"/>
</dbReference>
<evidence type="ECO:0000313" key="2">
    <source>
        <dbReference type="Proteomes" id="UP000095255"/>
    </source>
</evidence>
<proteinExistence type="predicted"/>
<dbReference type="SUPFAM" id="SSF52402">
    <property type="entry name" value="Adenine nucleotide alpha hydrolases-like"/>
    <property type="match status" value="1"/>
</dbReference>
<protein>
    <submittedName>
        <fullName evidence="1">LPS biosynthesis protein</fullName>
    </submittedName>
</protein>
<keyword evidence="2" id="KW-1185">Reference proteome</keyword>
<dbReference type="InterPro" id="IPR020022">
    <property type="entry name" value="N-acetyl_sugar_amidoTrfase"/>
</dbReference>
<sequence length="375" mass="43751">MPETEEDIVYDEVGICQSCQSSEQKMHINWVERERKLQKILNEAKEKAGNNYDCIIPISGGKDSTFQLHVLTKIYGMKPLAVTFNHNWYSETGWYNLQNSLEKFNLDHIMYTPNRSLVNKLAKQSLEKIGDTCWHCHAGVGSFPLHIAAKFNIPLLIWGESIAEASGRASYYNPVHKFDREYFTKVSAKIKPDKMESEELSAKDLHLFEVPTEEECEKAGVFGIHLGDFIFWDDERQTEFVKEHYGWRETQMEGTYKRYKSAECIMAGMHDFTCYLKRGFGRATFQACVDVRNGLLTREEGFELIEKHDPERPEALDYFLKITGMSEDDFHEIMSIHRLQKLRDIDMPIKEKLHKNQEKIMPYPEQIIEKLNPTK</sequence>
<dbReference type="NCBIfam" id="TIGR03573">
    <property type="entry name" value="WbuX"/>
    <property type="match status" value="1"/>
</dbReference>
<reference evidence="1 2" key="1">
    <citation type="submission" date="2016-09" db="EMBL/GenBank/DDBJ databases">
        <title>Desulfuribacillus arsenicus sp. nov., an obligately anaerobic, dissimilatory arsenic- and antimonate-reducing bacterium isolated from anoxic sediments.</title>
        <authorList>
            <person name="Abin C.A."/>
            <person name="Hollibaugh J.T."/>
        </authorList>
    </citation>
    <scope>NUCLEOTIDE SEQUENCE [LARGE SCALE GENOMIC DNA]</scope>
    <source>
        <strain evidence="1 2">MLFW-2</strain>
    </source>
</reference>
<evidence type="ECO:0000313" key="1">
    <source>
        <dbReference type="EMBL" id="OEH85539.1"/>
    </source>
</evidence>
<dbReference type="PANTHER" id="PTHR43169">
    <property type="entry name" value="EXSB FAMILY PROTEIN"/>
    <property type="match status" value="1"/>
</dbReference>
<name>A0A1E5L6B8_9FIRM</name>
<gene>
    <name evidence="1" type="ORF">BHU72_05250</name>
</gene>
<dbReference type="Proteomes" id="UP000095255">
    <property type="component" value="Unassembled WGS sequence"/>
</dbReference>
<dbReference type="STRING" id="1390249.BHU72_05250"/>
<dbReference type="AlphaFoldDB" id="A0A1E5L6B8"/>
<organism evidence="1 2">
    <name type="scientific">Desulfuribacillus stibiiarsenatis</name>
    <dbReference type="NCBI Taxonomy" id="1390249"/>
    <lineage>
        <taxon>Bacteria</taxon>
        <taxon>Bacillati</taxon>
        <taxon>Bacillota</taxon>
        <taxon>Desulfuribacillia</taxon>
        <taxon>Desulfuribacillales</taxon>
        <taxon>Desulfuribacillaceae</taxon>
        <taxon>Desulfuribacillus</taxon>
    </lineage>
</organism>
<comment type="caution">
    <text evidence="1">The sequence shown here is derived from an EMBL/GenBank/DDBJ whole genome shotgun (WGS) entry which is preliminary data.</text>
</comment>